<keyword evidence="3 8" id="KW-0719">Serine esterase</keyword>
<dbReference type="PANTHER" id="PTHR33630:SF9">
    <property type="entry name" value="CUTINASE 4"/>
    <property type="match status" value="1"/>
</dbReference>
<evidence type="ECO:0000256" key="5">
    <source>
        <dbReference type="ARBA" id="ARBA00022729"/>
    </source>
</evidence>
<evidence type="ECO:0000256" key="2">
    <source>
        <dbReference type="ARBA" id="ARBA00007534"/>
    </source>
</evidence>
<proteinExistence type="inferred from homology"/>
<comment type="caution">
    <text evidence="9">The sequence shown here is derived from an EMBL/GenBank/DDBJ whole genome shotgun (WGS) entry which is preliminary data.</text>
</comment>
<evidence type="ECO:0000256" key="3">
    <source>
        <dbReference type="ARBA" id="ARBA00022487"/>
    </source>
</evidence>
<dbReference type="EC" id="3.1.1.-" evidence="8"/>
<comment type="function">
    <text evidence="8">Catalyzes the hydrolysis of complex carboxylic polyesters found in the cell wall of plants. Degrades cutin, a macromolecule that forms the structure of the plant cuticle.</text>
</comment>
<keyword evidence="4 8" id="KW-0964">Secreted</keyword>
<dbReference type="Gene3D" id="3.40.50.1820">
    <property type="entry name" value="alpha/beta hydrolase"/>
    <property type="match status" value="1"/>
</dbReference>
<name>A0ABT1LVI4_9MYCO</name>
<evidence type="ECO:0000256" key="6">
    <source>
        <dbReference type="ARBA" id="ARBA00022801"/>
    </source>
</evidence>
<comment type="similarity">
    <text evidence="2 8">Belongs to the cutinase family.</text>
</comment>
<dbReference type="SUPFAM" id="SSF53474">
    <property type="entry name" value="alpha/beta-Hydrolases"/>
    <property type="match status" value="1"/>
</dbReference>
<evidence type="ECO:0000256" key="1">
    <source>
        <dbReference type="ARBA" id="ARBA00004613"/>
    </source>
</evidence>
<keyword evidence="6 8" id="KW-0378">Hydrolase</keyword>
<organism evidence="9 10">
    <name type="scientific">Mycolicibacterium arenosum</name>
    <dbReference type="NCBI Taxonomy" id="2952157"/>
    <lineage>
        <taxon>Bacteria</taxon>
        <taxon>Bacillati</taxon>
        <taxon>Actinomycetota</taxon>
        <taxon>Actinomycetes</taxon>
        <taxon>Mycobacteriales</taxon>
        <taxon>Mycobacteriaceae</taxon>
        <taxon>Mycolicibacterium</taxon>
    </lineage>
</organism>
<dbReference type="Pfam" id="PF01083">
    <property type="entry name" value="Cutinase"/>
    <property type="match status" value="1"/>
</dbReference>
<evidence type="ECO:0000313" key="10">
    <source>
        <dbReference type="Proteomes" id="UP001651690"/>
    </source>
</evidence>
<reference evidence="9 10" key="1">
    <citation type="submission" date="2022-06" db="EMBL/GenBank/DDBJ databases">
        <title>Mycolicibacterium sp. CAU 1645 isolated from seawater.</title>
        <authorList>
            <person name="Kim W."/>
        </authorList>
    </citation>
    <scope>NUCLEOTIDE SEQUENCE [LARGE SCALE GENOMIC DNA]</scope>
    <source>
        <strain evidence="9 10">CAU 1645</strain>
    </source>
</reference>
<gene>
    <name evidence="9" type="ORF">NM203_00240</name>
</gene>
<dbReference type="PANTHER" id="PTHR33630">
    <property type="entry name" value="CUTINASE RV1984C-RELATED-RELATED"/>
    <property type="match status" value="1"/>
</dbReference>
<evidence type="ECO:0000256" key="8">
    <source>
        <dbReference type="RuleBase" id="RU361263"/>
    </source>
</evidence>
<dbReference type="InterPro" id="IPR043580">
    <property type="entry name" value="CUTINASE_1"/>
</dbReference>
<sequence length="211" mass="21554">MAIAGLWLATPIASADDCPNVDVVFARGTFEPAGPGATGQAFIDALQARLGDKTVNSAPVDYPASLDFPRAVDGVANASSQIRDIVSRCPNTRIVLGGYSQGAAVAAYTTANAVPAGYALPSDISGPMAPETAKHVAAVVLFAKPTNGFVNFLDRTAPPIEIGPAYAPKTLEICVPEDPVCSPTGGDHKAHGSYVSNGSIDQAADFVASKV</sequence>
<dbReference type="SMART" id="SM01110">
    <property type="entry name" value="Cutinase"/>
    <property type="match status" value="1"/>
</dbReference>
<dbReference type="InterPro" id="IPR029058">
    <property type="entry name" value="AB_hydrolase_fold"/>
</dbReference>
<dbReference type="Proteomes" id="UP001651690">
    <property type="component" value="Unassembled WGS sequence"/>
</dbReference>
<keyword evidence="10" id="KW-1185">Reference proteome</keyword>
<dbReference type="InterPro" id="IPR000675">
    <property type="entry name" value="Cutinase/axe"/>
</dbReference>
<keyword evidence="5" id="KW-0732">Signal</keyword>
<keyword evidence="7" id="KW-1015">Disulfide bond</keyword>
<evidence type="ECO:0000313" key="9">
    <source>
        <dbReference type="EMBL" id="MCP9270605.1"/>
    </source>
</evidence>
<evidence type="ECO:0000256" key="4">
    <source>
        <dbReference type="ARBA" id="ARBA00022525"/>
    </source>
</evidence>
<dbReference type="PROSITE" id="PS00155">
    <property type="entry name" value="CUTINASE_1"/>
    <property type="match status" value="1"/>
</dbReference>
<dbReference type="EMBL" id="JANDBD010000001">
    <property type="protein sequence ID" value="MCP9270605.1"/>
    <property type="molecule type" value="Genomic_DNA"/>
</dbReference>
<protein>
    <recommendedName>
        <fullName evidence="8">Cutinase</fullName>
        <ecNumber evidence="8">3.1.1.-</ecNumber>
    </recommendedName>
</protein>
<comment type="subcellular location">
    <subcellularLocation>
        <location evidence="1 8">Secreted</location>
    </subcellularLocation>
</comment>
<evidence type="ECO:0000256" key="7">
    <source>
        <dbReference type="ARBA" id="ARBA00023157"/>
    </source>
</evidence>
<accession>A0ABT1LVI4</accession>